<dbReference type="GO" id="GO:0030623">
    <property type="term" value="F:U5 snRNA binding"/>
    <property type="evidence" value="ECO:0007669"/>
    <property type="project" value="TreeGrafter"/>
</dbReference>
<keyword evidence="6" id="KW-0539">Nucleus</keyword>
<accession>A0A9W7Y075</accession>
<evidence type="ECO:0000256" key="1">
    <source>
        <dbReference type="ARBA" id="ARBA00004123"/>
    </source>
</evidence>
<feature type="compositionally biased region" description="Low complexity" evidence="8">
    <location>
        <begin position="34"/>
        <end position="46"/>
    </location>
</feature>
<dbReference type="InterPro" id="IPR031950">
    <property type="entry name" value="EFTUD2_N"/>
</dbReference>
<evidence type="ECO:0000256" key="7">
    <source>
        <dbReference type="ARBA" id="ARBA00055641"/>
    </source>
</evidence>
<organism evidence="10 11">
    <name type="scientific">Coemansia erecta</name>
    <dbReference type="NCBI Taxonomy" id="147472"/>
    <lineage>
        <taxon>Eukaryota</taxon>
        <taxon>Fungi</taxon>
        <taxon>Fungi incertae sedis</taxon>
        <taxon>Zoopagomycota</taxon>
        <taxon>Kickxellomycotina</taxon>
        <taxon>Kickxellomycetes</taxon>
        <taxon>Kickxellales</taxon>
        <taxon>Kickxellaceae</taxon>
        <taxon>Coemansia</taxon>
    </lineage>
</organism>
<dbReference type="InterPro" id="IPR020568">
    <property type="entry name" value="Ribosomal_Su5_D2-typ_SF"/>
</dbReference>
<dbReference type="Gene3D" id="2.40.30.10">
    <property type="entry name" value="Translation factors"/>
    <property type="match status" value="1"/>
</dbReference>
<gene>
    <name evidence="10" type="ORF">LPJ53_003950</name>
</gene>
<dbReference type="SUPFAM" id="SSF54980">
    <property type="entry name" value="EF-G C-terminal domain-like"/>
    <property type="match status" value="2"/>
</dbReference>
<evidence type="ECO:0000313" key="11">
    <source>
        <dbReference type="Proteomes" id="UP001149813"/>
    </source>
</evidence>
<dbReference type="SMART" id="SM00838">
    <property type="entry name" value="EFG_C"/>
    <property type="match status" value="1"/>
</dbReference>
<dbReference type="FunFam" id="3.30.70.870:FF:000002">
    <property type="entry name" value="Translation elongation factor 2"/>
    <property type="match status" value="1"/>
</dbReference>
<dbReference type="GO" id="GO:0071007">
    <property type="term" value="C:U2-type catalytic step 2 spliceosome"/>
    <property type="evidence" value="ECO:0007669"/>
    <property type="project" value="TreeGrafter"/>
</dbReference>
<comment type="function">
    <text evidence="7">Component of the U5 snRNP complex required for pre-mRNA splicing. Binds GTP.</text>
</comment>
<dbReference type="CDD" id="cd04167">
    <property type="entry name" value="Snu114p"/>
    <property type="match status" value="1"/>
</dbReference>
<dbReference type="Gene3D" id="3.30.70.240">
    <property type="match status" value="1"/>
</dbReference>
<dbReference type="Gene3D" id="3.30.230.10">
    <property type="match status" value="1"/>
</dbReference>
<evidence type="ECO:0000256" key="8">
    <source>
        <dbReference type="SAM" id="MobiDB-lite"/>
    </source>
</evidence>
<comment type="subcellular location">
    <subcellularLocation>
        <location evidence="1">Nucleus</location>
    </subcellularLocation>
</comment>
<evidence type="ECO:0000256" key="4">
    <source>
        <dbReference type="ARBA" id="ARBA00023134"/>
    </source>
</evidence>
<evidence type="ECO:0000259" key="9">
    <source>
        <dbReference type="PROSITE" id="PS51722"/>
    </source>
</evidence>
<feature type="compositionally biased region" description="Acidic residues" evidence="8">
    <location>
        <begin position="57"/>
        <end position="67"/>
    </location>
</feature>
<dbReference type="AlphaFoldDB" id="A0A9W7Y075"/>
<dbReference type="PANTHER" id="PTHR42908:SF6">
    <property type="entry name" value="116 KDA U5 SMALL NUCLEAR RIBONUCLEOPROTEIN COMPONENT"/>
    <property type="match status" value="1"/>
</dbReference>
<dbReference type="FunFam" id="3.40.50.300:FF:000646">
    <property type="entry name" value="U5 small nuclear ribonucleoprotein component"/>
    <property type="match status" value="1"/>
</dbReference>
<dbReference type="FunFam" id="3.30.230.10:FF:000009">
    <property type="entry name" value="116 kDa U5 small nuclear ribonucleoprotein component"/>
    <property type="match status" value="1"/>
</dbReference>
<dbReference type="FunFam" id="3.30.70.240:FF:000004">
    <property type="entry name" value="116 kDa U5 small nuclear ribonucleoprotein"/>
    <property type="match status" value="1"/>
</dbReference>
<dbReference type="GO" id="GO:0046540">
    <property type="term" value="C:U4/U6 x U5 tri-snRNP complex"/>
    <property type="evidence" value="ECO:0007669"/>
    <property type="project" value="TreeGrafter"/>
</dbReference>
<dbReference type="PANTHER" id="PTHR42908">
    <property type="entry name" value="TRANSLATION ELONGATION FACTOR-RELATED"/>
    <property type="match status" value="1"/>
</dbReference>
<feature type="compositionally biased region" description="Acidic residues" evidence="8">
    <location>
        <begin position="21"/>
        <end position="31"/>
    </location>
</feature>
<dbReference type="Pfam" id="PF16004">
    <property type="entry name" value="EFTUD2"/>
    <property type="match status" value="1"/>
</dbReference>
<dbReference type="GO" id="GO:0005525">
    <property type="term" value="F:GTP binding"/>
    <property type="evidence" value="ECO:0007669"/>
    <property type="project" value="UniProtKB-KW"/>
</dbReference>
<dbReference type="SUPFAM" id="SSF52540">
    <property type="entry name" value="P-loop containing nucleoside triphosphate hydrolases"/>
    <property type="match status" value="1"/>
</dbReference>
<dbReference type="InterPro" id="IPR027417">
    <property type="entry name" value="P-loop_NTPase"/>
</dbReference>
<dbReference type="Pfam" id="PF00009">
    <property type="entry name" value="GTP_EFTU"/>
    <property type="match status" value="1"/>
</dbReference>
<name>A0A9W7Y075_9FUNG</name>
<feature type="domain" description="Tr-type G" evidence="9">
    <location>
        <begin position="166"/>
        <end position="356"/>
    </location>
</feature>
<keyword evidence="2" id="KW-0507">mRNA processing</keyword>
<dbReference type="InterPro" id="IPR009000">
    <property type="entry name" value="Transl_B-barrel_sf"/>
</dbReference>
<dbReference type="GO" id="GO:0003924">
    <property type="term" value="F:GTPase activity"/>
    <property type="evidence" value="ECO:0007669"/>
    <property type="project" value="InterPro"/>
</dbReference>
<reference evidence="10" key="1">
    <citation type="submission" date="2022-07" db="EMBL/GenBank/DDBJ databases">
        <title>Phylogenomic reconstructions and comparative analyses of Kickxellomycotina fungi.</title>
        <authorList>
            <person name="Reynolds N.K."/>
            <person name="Stajich J.E."/>
            <person name="Barry K."/>
            <person name="Grigoriev I.V."/>
            <person name="Crous P."/>
            <person name="Smith M.E."/>
        </authorList>
    </citation>
    <scope>NUCLEOTIDE SEQUENCE</scope>
    <source>
        <strain evidence="10">NBRC 32514</strain>
    </source>
</reference>
<dbReference type="InterPro" id="IPR000795">
    <property type="entry name" value="T_Tr_GTP-bd_dom"/>
</dbReference>
<evidence type="ECO:0000256" key="3">
    <source>
        <dbReference type="ARBA" id="ARBA00022741"/>
    </source>
</evidence>
<dbReference type="Gene3D" id="3.90.1430.10">
    <property type="entry name" value="Yeast translation eEF2 (G' domain)"/>
    <property type="match status" value="1"/>
</dbReference>
<dbReference type="Pfam" id="PF00679">
    <property type="entry name" value="EFG_C"/>
    <property type="match status" value="1"/>
</dbReference>
<dbReference type="EMBL" id="JANBOJ010000164">
    <property type="protein sequence ID" value="KAJ1721547.1"/>
    <property type="molecule type" value="Genomic_DNA"/>
</dbReference>
<dbReference type="Proteomes" id="UP001149813">
    <property type="component" value="Unassembled WGS sequence"/>
</dbReference>
<dbReference type="CDD" id="cd01683">
    <property type="entry name" value="EF2_IV_snRNP"/>
    <property type="match status" value="1"/>
</dbReference>
<dbReference type="Gene3D" id="3.40.50.300">
    <property type="entry name" value="P-loop containing nucleotide triphosphate hydrolases"/>
    <property type="match status" value="1"/>
</dbReference>
<keyword evidence="3" id="KW-0547">Nucleotide-binding</keyword>
<dbReference type="Gene3D" id="3.30.70.870">
    <property type="entry name" value="Elongation Factor G (Translational Gtpase), domain 3"/>
    <property type="match status" value="1"/>
</dbReference>
<keyword evidence="11" id="KW-1185">Reference proteome</keyword>
<keyword evidence="5" id="KW-0508">mRNA splicing</keyword>
<dbReference type="InterPro" id="IPR044121">
    <property type="entry name" value="Snu114_GTP-bd"/>
</dbReference>
<dbReference type="Pfam" id="PF03764">
    <property type="entry name" value="EFG_IV"/>
    <property type="match status" value="1"/>
</dbReference>
<evidence type="ECO:0000256" key="5">
    <source>
        <dbReference type="ARBA" id="ARBA00023187"/>
    </source>
</evidence>
<evidence type="ECO:0000313" key="10">
    <source>
        <dbReference type="EMBL" id="KAJ1721547.1"/>
    </source>
</evidence>
<dbReference type="CDD" id="cd04098">
    <property type="entry name" value="eEF2_C_snRNP"/>
    <property type="match status" value="1"/>
</dbReference>
<dbReference type="PROSITE" id="PS51722">
    <property type="entry name" value="G_TR_2"/>
    <property type="match status" value="1"/>
</dbReference>
<sequence>MEDSHYDEFGNYIGPELDSSSSEDEQEEEEQETVRAQQQQQQQQRQRQQHGSASPSDAEDDNADEESPDKAQNLMAMMRRVDIAQQSPQTQQSQIVLHEDKTYYPSAEQVFGADVEVLVQEEDAQALDEPIVAPIKTRKFTVGDADDLPSTTYAKEFLVDLLGHPQFVRNLAVVGHLHHGKTALVDLLVAATHEWSEWDAATPVGTPVAKMARPNQRAFGFTDALQLERQRGVSLKTTAMSLVAQDSREKSWALNLADTPGHADFFDEVEAGLRLADGVILAVDAVEGVMSGTRRAIASALRENLRITLVITKVDRLILELRLPPTDAYHKLRLTIEEVNQAVNAHHTAHPRLSPERGNVCFASPAYGFCFTLDAFARQYARRWHNEIDPRDLAKRLWGDVYYSTERRMFVRIRAYPRAARSFVHFVLEPLYKMFALVAGEDAPRLRPALESLGVRLPARDYELNARMLLRRALGQFFGPPAGLVDMCVQQLPAPVDNAAATAARLSADAKGALAQAIAACDASGPLVVAVAKQVAAADGQSFYVLGRVLSGSVAAGMGVRVLGESFADADADADDEDAVPATVTGVWLACARYRVSVSGLAAGAWVMLGGVDASIAKTATIVGAGEGAVRAAVRSLQLPTAVVRVAVEPAVPSELPRLLHGLRGISKTYPASQTRVEESGEHVVLGTGELYLDSILHDLRRVFAEIEIRVADPVVSFRECVSETSSVRVFADSPNRKNRITLIAEPLEPAVVGDIEQGAVDPQWSSRQTAQYFEATHGWDILAARSIWAFGPGHLGTNMLSDDTLPADTDKARLRSVRDAVRQGFQWAAREGPLCDEPMRATRFRILDATLADSVVHRGAGQIVPAARRVCYAGFLTAEPRLMEPVNSVEIQAPADCVAAVYTVLARRRGHVTQDAPRAGSLMYNISALIPTIDASGFETDLRVYTQGRAFVQHYFDRWQPVPGNPLDKDVVLTPLEPATGVGLARDFMLKTRRRKGLGDDVSVEKFIDDPALRDIIRSFE</sequence>
<evidence type="ECO:0000256" key="6">
    <source>
        <dbReference type="ARBA" id="ARBA00023242"/>
    </source>
</evidence>
<dbReference type="OrthoDB" id="364892at2759"/>
<dbReference type="GO" id="GO:0000398">
    <property type="term" value="P:mRNA splicing, via spliceosome"/>
    <property type="evidence" value="ECO:0007669"/>
    <property type="project" value="TreeGrafter"/>
</dbReference>
<dbReference type="PRINTS" id="PR00315">
    <property type="entry name" value="ELONGATNFCT"/>
</dbReference>
<comment type="caution">
    <text evidence="10">The sequence shown here is derived from an EMBL/GenBank/DDBJ whole genome shotgun (WGS) entry which is preliminary data.</text>
</comment>
<dbReference type="FunFam" id="2.40.30.10:FF:000029">
    <property type="entry name" value="116 kDa U5 small nuclear ribonucleoprotein component"/>
    <property type="match status" value="1"/>
</dbReference>
<feature type="region of interest" description="Disordered" evidence="8">
    <location>
        <begin position="1"/>
        <end position="68"/>
    </location>
</feature>
<dbReference type="InterPro" id="IPR014721">
    <property type="entry name" value="Ribsml_uS5_D2-typ_fold_subgr"/>
</dbReference>
<dbReference type="InterPro" id="IPR035655">
    <property type="entry name" value="U5-116kDa_C"/>
</dbReference>
<dbReference type="SUPFAM" id="SSF50447">
    <property type="entry name" value="Translation proteins"/>
    <property type="match status" value="1"/>
</dbReference>
<dbReference type="InterPro" id="IPR005517">
    <property type="entry name" value="Transl_elong_EFG/EF2_IV"/>
</dbReference>
<dbReference type="InterPro" id="IPR035647">
    <property type="entry name" value="EFG_III/V"/>
</dbReference>
<dbReference type="GO" id="GO:0000974">
    <property type="term" value="C:Prp19 complex"/>
    <property type="evidence" value="ECO:0007669"/>
    <property type="project" value="UniProtKB-ARBA"/>
</dbReference>
<dbReference type="SMART" id="SM00889">
    <property type="entry name" value="EFG_IV"/>
    <property type="match status" value="1"/>
</dbReference>
<dbReference type="InterPro" id="IPR000640">
    <property type="entry name" value="EFG_V-like"/>
</dbReference>
<evidence type="ECO:0000256" key="2">
    <source>
        <dbReference type="ARBA" id="ARBA00022664"/>
    </source>
</evidence>
<keyword evidence="4" id="KW-0342">GTP-binding</keyword>
<proteinExistence type="predicted"/>
<dbReference type="SUPFAM" id="SSF54211">
    <property type="entry name" value="Ribosomal protein S5 domain 2-like"/>
    <property type="match status" value="1"/>
</dbReference>
<protein>
    <recommendedName>
        <fullName evidence="9">Tr-type G domain-containing protein</fullName>
    </recommendedName>
</protein>
<dbReference type="GO" id="GO:0005829">
    <property type="term" value="C:cytosol"/>
    <property type="evidence" value="ECO:0007669"/>
    <property type="project" value="TreeGrafter"/>
</dbReference>